<organism evidence="1">
    <name type="scientific">Caldithrix abyssi</name>
    <dbReference type="NCBI Taxonomy" id="187145"/>
    <lineage>
        <taxon>Bacteria</taxon>
        <taxon>Pseudomonadati</taxon>
        <taxon>Calditrichota</taxon>
        <taxon>Calditrichia</taxon>
        <taxon>Calditrichales</taxon>
        <taxon>Calditrichaceae</taxon>
        <taxon>Caldithrix</taxon>
    </lineage>
</organism>
<evidence type="ECO:0000313" key="1">
    <source>
        <dbReference type="EMBL" id="HHM02315.1"/>
    </source>
</evidence>
<dbReference type="InterPro" id="IPR036520">
    <property type="entry name" value="UPF0759_sf"/>
</dbReference>
<dbReference type="Gene3D" id="3.20.20.410">
    <property type="entry name" value="Protein of unknown function UPF0759"/>
    <property type="match status" value="1"/>
</dbReference>
<dbReference type="SUPFAM" id="SSF117396">
    <property type="entry name" value="TM1631-like"/>
    <property type="match status" value="1"/>
</dbReference>
<reference evidence="1" key="1">
    <citation type="journal article" date="2020" name="mSystems">
        <title>Genome- and Community-Level Interaction Insights into Carbon Utilization and Element Cycling Functions of Hydrothermarchaeota in Hydrothermal Sediment.</title>
        <authorList>
            <person name="Zhou Z."/>
            <person name="Liu Y."/>
            <person name="Xu W."/>
            <person name="Pan J."/>
            <person name="Luo Z.H."/>
            <person name="Li M."/>
        </authorList>
    </citation>
    <scope>NUCLEOTIDE SEQUENCE [LARGE SCALE GENOMIC DNA]</scope>
    <source>
        <strain evidence="1">HyVt-460</strain>
    </source>
</reference>
<name>A0A7V5RQ35_CALAY</name>
<dbReference type="Proteomes" id="UP000885771">
    <property type="component" value="Unassembled WGS sequence"/>
</dbReference>
<dbReference type="PANTHER" id="PTHR30348:SF13">
    <property type="entry name" value="UPF0759 PROTEIN YUNF"/>
    <property type="match status" value="1"/>
</dbReference>
<accession>A0A7V5RQ35</accession>
<dbReference type="EMBL" id="DRLI01000182">
    <property type="protein sequence ID" value="HHM02315.1"/>
    <property type="molecule type" value="Genomic_DNA"/>
</dbReference>
<dbReference type="InterPro" id="IPR002763">
    <property type="entry name" value="DUF72"/>
</dbReference>
<dbReference type="Pfam" id="PF01904">
    <property type="entry name" value="DUF72"/>
    <property type="match status" value="1"/>
</dbReference>
<dbReference type="PANTHER" id="PTHR30348">
    <property type="entry name" value="UNCHARACTERIZED PROTEIN YECE"/>
    <property type="match status" value="1"/>
</dbReference>
<comment type="caution">
    <text evidence="1">The sequence shown here is derived from an EMBL/GenBank/DDBJ whole genome shotgun (WGS) entry which is preliminary data.</text>
</comment>
<gene>
    <name evidence="1" type="ORF">ENJ15_04825</name>
</gene>
<dbReference type="AlphaFoldDB" id="A0A7V5RQ35"/>
<proteinExistence type="predicted"/>
<sequence length="259" mass="29919">MNCIHVGTSGFSYKDWLGSFYPGDITPGNMLTFYARHFDTLELNVTYYTIPPRDSFASMAQKVPQNFRFMVKVHGEVTHQRQSPRESMRQLMYSSHPLAAQGKLAGFLAQFPFSFKNSRENRNYLSRLKEMCGETALFVEFRHVSWVHPAVEDFLGRLEIGYVNVDEPPLKGLLPPQSVVTGDVAYVRLHGRNMEKWWQGRGAERYDYLYGQSELETWLIRIKDMLKAAHRAYVFFNNHPGGKAPSNALLLKKMLEKKQ</sequence>
<protein>
    <submittedName>
        <fullName evidence="1">DUF72 domain-containing protein</fullName>
    </submittedName>
</protein>